<keyword evidence="8 12" id="KW-0012">Acyltransferase</keyword>
<comment type="pathway">
    <text evidence="2">Lipid metabolism; phospholipid metabolism.</text>
</comment>
<dbReference type="PANTHER" id="PTHR13906:SF16">
    <property type="entry name" value="LYSOPHOSPHOLIPID ACYLTRANSFERASE 7"/>
    <property type="match status" value="1"/>
</dbReference>
<comment type="pathway">
    <text evidence="9">Phospholipid metabolism.</text>
</comment>
<dbReference type="EMBL" id="LUCM01008027">
    <property type="protein sequence ID" value="KAA0189072.1"/>
    <property type="molecule type" value="Genomic_DNA"/>
</dbReference>
<reference evidence="12" key="1">
    <citation type="submission" date="2019-05" db="EMBL/GenBank/DDBJ databases">
        <title>Annotation for the trematode Fasciolopsis buski.</title>
        <authorList>
            <person name="Choi Y.-J."/>
        </authorList>
    </citation>
    <scope>NUCLEOTIDE SEQUENCE</scope>
    <source>
        <strain evidence="12">HT</strain>
        <tissue evidence="12">Whole worm</tissue>
    </source>
</reference>
<comment type="caution">
    <text evidence="12">The sequence shown here is derived from an EMBL/GenBank/DDBJ whole genome shotgun (WGS) entry which is preliminary data.</text>
</comment>
<dbReference type="InterPro" id="IPR049941">
    <property type="entry name" value="LPLAT_7/PORCN-like"/>
</dbReference>
<dbReference type="Pfam" id="PF03062">
    <property type="entry name" value="MBOAT"/>
    <property type="match status" value="1"/>
</dbReference>
<gene>
    <name evidence="12" type="ORF">FBUS_09820</name>
</gene>
<feature type="transmembrane region" description="Helical" evidence="11">
    <location>
        <begin position="490"/>
        <end position="508"/>
    </location>
</feature>
<evidence type="ECO:0000256" key="8">
    <source>
        <dbReference type="ARBA" id="ARBA00023315"/>
    </source>
</evidence>
<keyword evidence="4" id="KW-0808">Transferase</keyword>
<keyword evidence="6 11" id="KW-1133">Transmembrane helix</keyword>
<dbReference type="GO" id="GO:0044233">
    <property type="term" value="C:mitochondria-associated endoplasmic reticulum membrane contact site"/>
    <property type="evidence" value="ECO:0007669"/>
    <property type="project" value="TreeGrafter"/>
</dbReference>
<sequence length="544" mass="61784">MTFDDCVYACLLLLSLCFGPLMRQGKRSRSVLSPILGFSMAFAATGLTIWHSMVTVFGFVIFMAIFPPKFLHYIAVLWCFGYLGFFRTCHYFGFAPNPPVTNAVQLLITLRLIGVAFEIADSSRIGHQLSGMNNMPNTAERDRLKLIKELKNVTVSPLNLVSYAYCYVGLFTGPYYKYRTFQDFVDWPSLAPPIPTDQLLQQLQEAPFFGVSYLILSYFYTVDFVRTAEFYERPFRYRFFYMMIIFVVFRLRIYFAWKAAECVCIAAGFGAYPRSSEPASGEGPTNLVALKSWMLKYKEPERTVSESTSGQSAYAAVAQRDLIRPRRSSTGPVADALSASCSSPAVPLAVESDTGYDFMTINNISVWGCEFAPTVREGMRSWNRSVQYWLATNFNKRCPGGRLIRNAWTMLISAYWHGIHPGYYLSFLTVPLALLAESTLTQMMNTFGRNLPVGSLSLISWLIKMRVFEYCAMGFLLLDAKATLTYWRSIGYCVHIFLVCLIVIGFFVNRFVPPPIYSAYRDILANQEQHRAEEAKALLRGNRL</sequence>
<dbReference type="OrthoDB" id="7663182at2759"/>
<dbReference type="GO" id="GO:0071617">
    <property type="term" value="F:lysophospholipid acyltransferase activity"/>
    <property type="evidence" value="ECO:0007669"/>
    <property type="project" value="TreeGrafter"/>
</dbReference>
<evidence type="ECO:0000256" key="10">
    <source>
        <dbReference type="ARBA" id="ARBA00093678"/>
    </source>
</evidence>
<evidence type="ECO:0000256" key="2">
    <source>
        <dbReference type="ARBA" id="ARBA00005074"/>
    </source>
</evidence>
<dbReference type="InterPro" id="IPR004299">
    <property type="entry name" value="MBOAT_fam"/>
</dbReference>
<organism evidence="12 13">
    <name type="scientific">Fasciolopsis buskii</name>
    <dbReference type="NCBI Taxonomy" id="27845"/>
    <lineage>
        <taxon>Eukaryota</taxon>
        <taxon>Metazoa</taxon>
        <taxon>Spiralia</taxon>
        <taxon>Lophotrochozoa</taxon>
        <taxon>Platyhelminthes</taxon>
        <taxon>Trematoda</taxon>
        <taxon>Digenea</taxon>
        <taxon>Plagiorchiida</taxon>
        <taxon>Echinostomata</taxon>
        <taxon>Echinostomatoidea</taxon>
        <taxon>Fasciolidae</taxon>
        <taxon>Fasciolopsis</taxon>
    </lineage>
</organism>
<evidence type="ECO:0000313" key="12">
    <source>
        <dbReference type="EMBL" id="KAA0189072.1"/>
    </source>
</evidence>
<evidence type="ECO:0000256" key="5">
    <source>
        <dbReference type="ARBA" id="ARBA00022692"/>
    </source>
</evidence>
<evidence type="ECO:0000256" key="4">
    <source>
        <dbReference type="ARBA" id="ARBA00022679"/>
    </source>
</evidence>
<dbReference type="AlphaFoldDB" id="A0A8E0RTT8"/>
<evidence type="ECO:0000256" key="9">
    <source>
        <dbReference type="ARBA" id="ARBA00025707"/>
    </source>
</evidence>
<feature type="transmembrane region" description="Helical" evidence="11">
    <location>
        <begin position="237"/>
        <end position="257"/>
    </location>
</feature>
<name>A0A8E0RTT8_9TREM</name>
<comment type="similarity">
    <text evidence="3">Belongs to the membrane-bound acyltransferase family.</text>
</comment>
<feature type="transmembrane region" description="Helical" evidence="11">
    <location>
        <begin position="153"/>
        <end position="176"/>
    </location>
</feature>
<keyword evidence="5 11" id="KW-0812">Transmembrane</keyword>
<accession>A0A8E0RTT8</accession>
<dbReference type="Proteomes" id="UP000728185">
    <property type="component" value="Unassembled WGS sequence"/>
</dbReference>
<evidence type="ECO:0000256" key="3">
    <source>
        <dbReference type="ARBA" id="ARBA00010323"/>
    </source>
</evidence>
<comment type="subcellular location">
    <subcellularLocation>
        <location evidence="1">Membrane</location>
        <topology evidence="1">Multi-pass membrane protein</topology>
    </subcellularLocation>
</comment>
<dbReference type="GO" id="GO:0006661">
    <property type="term" value="P:phosphatidylinositol biosynthetic process"/>
    <property type="evidence" value="ECO:0007669"/>
    <property type="project" value="TreeGrafter"/>
</dbReference>
<proteinExistence type="inferred from homology"/>
<feature type="transmembrane region" description="Helical" evidence="11">
    <location>
        <begin position="458"/>
        <end position="478"/>
    </location>
</feature>
<evidence type="ECO:0000256" key="11">
    <source>
        <dbReference type="SAM" id="Phobius"/>
    </source>
</evidence>
<dbReference type="GO" id="GO:0016020">
    <property type="term" value="C:membrane"/>
    <property type="evidence" value="ECO:0007669"/>
    <property type="project" value="UniProtKB-SubCell"/>
</dbReference>
<keyword evidence="7 11" id="KW-0472">Membrane</keyword>
<evidence type="ECO:0000313" key="13">
    <source>
        <dbReference type="Proteomes" id="UP000728185"/>
    </source>
</evidence>
<evidence type="ECO:0000256" key="1">
    <source>
        <dbReference type="ARBA" id="ARBA00004141"/>
    </source>
</evidence>
<evidence type="ECO:0000256" key="7">
    <source>
        <dbReference type="ARBA" id="ARBA00023136"/>
    </source>
</evidence>
<protein>
    <recommendedName>
        <fullName evidence="10">Lysophospholipid acyltransferase 7</fullName>
    </recommendedName>
</protein>
<dbReference type="GO" id="GO:0030258">
    <property type="term" value="P:lipid modification"/>
    <property type="evidence" value="ECO:0007669"/>
    <property type="project" value="TreeGrafter"/>
</dbReference>
<evidence type="ECO:0000256" key="6">
    <source>
        <dbReference type="ARBA" id="ARBA00022989"/>
    </source>
</evidence>
<dbReference type="PANTHER" id="PTHR13906">
    <property type="entry name" value="PORCUPINE"/>
    <property type="match status" value="1"/>
</dbReference>
<feature type="transmembrane region" description="Helical" evidence="11">
    <location>
        <begin position="73"/>
        <end position="94"/>
    </location>
</feature>
<keyword evidence="13" id="KW-1185">Reference proteome</keyword>